<dbReference type="CDD" id="cd03801">
    <property type="entry name" value="GT4_PimA-like"/>
    <property type="match status" value="1"/>
</dbReference>
<evidence type="ECO:0000313" key="5">
    <source>
        <dbReference type="EMBL" id="MFJ5445772.1"/>
    </source>
</evidence>
<evidence type="ECO:0000256" key="2">
    <source>
        <dbReference type="ARBA" id="ARBA00022679"/>
    </source>
</evidence>
<dbReference type="Pfam" id="PF00534">
    <property type="entry name" value="Glycos_transf_1"/>
    <property type="match status" value="1"/>
</dbReference>
<evidence type="ECO:0000259" key="3">
    <source>
        <dbReference type="Pfam" id="PF00534"/>
    </source>
</evidence>
<dbReference type="EMBL" id="JBIWXY010000001">
    <property type="protein sequence ID" value="MFJ5445772.1"/>
    <property type="molecule type" value="Genomic_DNA"/>
</dbReference>
<keyword evidence="1 5" id="KW-0328">Glycosyltransferase</keyword>
<dbReference type="PANTHER" id="PTHR12526">
    <property type="entry name" value="GLYCOSYLTRANSFERASE"/>
    <property type="match status" value="1"/>
</dbReference>
<dbReference type="Pfam" id="PF13439">
    <property type="entry name" value="Glyco_transf_4"/>
    <property type="match status" value="1"/>
</dbReference>
<dbReference type="SUPFAM" id="SSF53756">
    <property type="entry name" value="UDP-Glycosyltransferase/glycogen phosphorylase"/>
    <property type="match status" value="1"/>
</dbReference>
<proteinExistence type="predicted"/>
<organism evidence="5 6">
    <name type="scientific">Methylobacillus methanolivorans</name>
    <dbReference type="NCBI Taxonomy" id="1848927"/>
    <lineage>
        <taxon>Bacteria</taxon>
        <taxon>Pseudomonadati</taxon>
        <taxon>Pseudomonadota</taxon>
        <taxon>Betaproteobacteria</taxon>
        <taxon>Nitrosomonadales</taxon>
        <taxon>Methylophilaceae</taxon>
        <taxon>Methylobacillus</taxon>
    </lineage>
</organism>
<evidence type="ECO:0000256" key="1">
    <source>
        <dbReference type="ARBA" id="ARBA00022676"/>
    </source>
</evidence>
<dbReference type="Gene3D" id="3.40.50.2000">
    <property type="entry name" value="Glycogen Phosphorylase B"/>
    <property type="match status" value="2"/>
</dbReference>
<evidence type="ECO:0000259" key="4">
    <source>
        <dbReference type="Pfam" id="PF13439"/>
    </source>
</evidence>
<keyword evidence="2 5" id="KW-0808">Transferase</keyword>
<name>A0ABW8GK76_9PROT</name>
<keyword evidence="6" id="KW-1185">Reference proteome</keyword>
<comment type="caution">
    <text evidence="5">The sequence shown here is derived from an EMBL/GenBank/DDBJ whole genome shotgun (WGS) entry which is preliminary data.</text>
</comment>
<dbReference type="EC" id="2.4.-.-" evidence="5"/>
<protein>
    <submittedName>
        <fullName evidence="5">Glycosyltransferase family 4 protein</fullName>
        <ecNumber evidence="5">2.4.-.-</ecNumber>
    </submittedName>
</protein>
<dbReference type="Proteomes" id="UP001617669">
    <property type="component" value="Unassembled WGS sequence"/>
</dbReference>
<feature type="domain" description="Glycosyl transferase family 1" evidence="3">
    <location>
        <begin position="189"/>
        <end position="340"/>
    </location>
</feature>
<dbReference type="GO" id="GO:0016757">
    <property type="term" value="F:glycosyltransferase activity"/>
    <property type="evidence" value="ECO:0007669"/>
    <property type="project" value="UniProtKB-KW"/>
</dbReference>
<sequence length="386" mass="44031">MKFAFLIFKYFPYGGMQRDMLRTATRLAEAGHSVDIFTMSWDGQMPGGNMRVHVMPGKGWFNVQKYDDFIRQAQARIKREFSVDLVVGYNRMGGLDVYFAADPCFIERAHKQRNWLYRLTPRYRWFQAIEQAIFSPQASTQMLMVDMAEKAVFQRWYHTEDERFHYIPPYLSSERLQLHDRAEMQAYLRKAFNLPAQTRVALLVGSGFYMKGLDRAVHALASLPADMRQHFTLIAIGQDKPAPFIKMARKLNVSENLIISRGRPDIPQLMQGADFYLHPAYRENTGLVILEAMASGLPVLATASCGYAVHVQAAEAGRVVPVPFEQATLNKMLAEMVSLTLSQDRQLQVWRDNGLQHARKLMTENDGDAEAKIMLHLAQQKTGSSA</sequence>
<dbReference type="PANTHER" id="PTHR12526:SF510">
    <property type="entry name" value="D-INOSITOL 3-PHOSPHATE GLYCOSYLTRANSFERASE"/>
    <property type="match status" value="1"/>
</dbReference>
<dbReference type="RefSeq" id="WP_400880545.1">
    <property type="nucleotide sequence ID" value="NZ_JBIWXY010000001.1"/>
</dbReference>
<dbReference type="InterPro" id="IPR028098">
    <property type="entry name" value="Glyco_trans_4-like_N"/>
</dbReference>
<reference evidence="5 6" key="1">
    <citation type="submission" date="2024-11" db="EMBL/GenBank/DDBJ databases">
        <authorList>
            <person name="Kaparullina E.N."/>
            <person name="Delegan Y.A."/>
            <person name="Doronina N.V."/>
        </authorList>
    </citation>
    <scope>NUCLEOTIDE SEQUENCE [LARGE SCALE GENOMIC DNA]</scope>
    <source>
        <strain evidence="5 6">7sh_L</strain>
    </source>
</reference>
<feature type="domain" description="Glycosyltransferase subfamily 4-like N-terminal" evidence="4">
    <location>
        <begin position="13"/>
        <end position="169"/>
    </location>
</feature>
<gene>
    <name evidence="5" type="ORF">ACIKP9_05975</name>
</gene>
<accession>A0ABW8GK76</accession>
<evidence type="ECO:0000313" key="6">
    <source>
        <dbReference type="Proteomes" id="UP001617669"/>
    </source>
</evidence>
<dbReference type="InterPro" id="IPR001296">
    <property type="entry name" value="Glyco_trans_1"/>
</dbReference>